<feature type="transmembrane region" description="Helical" evidence="1">
    <location>
        <begin position="71"/>
        <end position="92"/>
    </location>
</feature>
<feature type="transmembrane region" description="Helical" evidence="1">
    <location>
        <begin position="194"/>
        <end position="215"/>
    </location>
</feature>
<dbReference type="EMBL" id="NAJN01000019">
    <property type="protein sequence ID" value="TKA81631.1"/>
    <property type="molecule type" value="Genomic_DNA"/>
</dbReference>
<protein>
    <submittedName>
        <fullName evidence="2">Uncharacterized protein</fullName>
    </submittedName>
</protein>
<dbReference type="Proteomes" id="UP000308768">
    <property type="component" value="Unassembled WGS sequence"/>
</dbReference>
<evidence type="ECO:0000313" key="2">
    <source>
        <dbReference type="EMBL" id="TKA81631.1"/>
    </source>
</evidence>
<gene>
    <name evidence="2" type="ORF">B0A49_01265</name>
</gene>
<keyword evidence="3" id="KW-1185">Reference proteome</keyword>
<name>A0A4U0XY73_9PEZI</name>
<reference evidence="2 3" key="1">
    <citation type="submission" date="2017-03" db="EMBL/GenBank/DDBJ databases">
        <title>Genomes of endolithic fungi from Antarctica.</title>
        <authorList>
            <person name="Coleine C."/>
            <person name="Masonjones S."/>
            <person name="Stajich J.E."/>
        </authorList>
    </citation>
    <scope>NUCLEOTIDE SEQUENCE [LARGE SCALE GENOMIC DNA]</scope>
    <source>
        <strain evidence="2 3">CCFEE 5187</strain>
    </source>
</reference>
<keyword evidence="1" id="KW-0812">Transmembrane</keyword>
<accession>A0A4U0XY73</accession>
<keyword evidence="1" id="KW-1133">Transmembrane helix</keyword>
<evidence type="ECO:0000313" key="3">
    <source>
        <dbReference type="Proteomes" id="UP000308768"/>
    </source>
</evidence>
<organism evidence="2 3">
    <name type="scientific">Cryomyces minteri</name>
    <dbReference type="NCBI Taxonomy" id="331657"/>
    <lineage>
        <taxon>Eukaryota</taxon>
        <taxon>Fungi</taxon>
        <taxon>Dikarya</taxon>
        <taxon>Ascomycota</taxon>
        <taxon>Pezizomycotina</taxon>
        <taxon>Dothideomycetes</taxon>
        <taxon>Dothideomycetes incertae sedis</taxon>
        <taxon>Cryomyces</taxon>
    </lineage>
</organism>
<proteinExistence type="predicted"/>
<dbReference type="OrthoDB" id="3945378at2759"/>
<sequence>MKLLTRHRIVAYAFIVLVSYATPTRVVNNQLTGDADLYGIGVRLSFYLQYGAAFIAKLMDLHDELKLLRRTMNVVALAVLVNAIISTVHGSFAVLEWYIVFNIAIVLPLPWFMPSFEVSTEDGKQAIEATNPTKNNAINFGLYLMLHSVVSAMQPWLYFGLLHQGYREGCLVRIFVYAPFSIYNPHWVAFGKTVSILGCLGILISLPLSLWTIVYGLRAGWNGGSPIGNIRRTGTLATVIKALFLGLLGISSIIFTEKTIQLNNIDLSGSPLTSASQLIPFLVGLFSLSAVPWAGLKAMRSGIGKEQAQC</sequence>
<feature type="transmembrane region" description="Helical" evidence="1">
    <location>
        <begin position="37"/>
        <end position="59"/>
    </location>
</feature>
<feature type="transmembrane region" description="Helical" evidence="1">
    <location>
        <begin position="275"/>
        <end position="296"/>
    </location>
</feature>
<comment type="caution">
    <text evidence="2">The sequence shown here is derived from an EMBL/GenBank/DDBJ whole genome shotgun (WGS) entry which is preliminary data.</text>
</comment>
<feature type="transmembrane region" description="Helical" evidence="1">
    <location>
        <begin position="98"/>
        <end position="116"/>
    </location>
</feature>
<evidence type="ECO:0000256" key="1">
    <source>
        <dbReference type="SAM" id="Phobius"/>
    </source>
</evidence>
<keyword evidence="1" id="KW-0472">Membrane</keyword>
<feature type="transmembrane region" description="Helical" evidence="1">
    <location>
        <begin position="137"/>
        <end position="159"/>
    </location>
</feature>
<dbReference type="AlphaFoldDB" id="A0A4U0XY73"/>
<feature type="transmembrane region" description="Helical" evidence="1">
    <location>
        <begin position="236"/>
        <end position="255"/>
    </location>
</feature>